<dbReference type="InterPro" id="IPR007587">
    <property type="entry name" value="SAPS"/>
</dbReference>
<dbReference type="Proteomes" id="UP001162131">
    <property type="component" value="Unassembled WGS sequence"/>
</dbReference>
<gene>
    <name evidence="4" type="ORF">BSTOLATCC_MIC45563</name>
</gene>
<evidence type="ECO:0000256" key="1">
    <source>
        <dbReference type="ARBA" id="ARBA00006180"/>
    </source>
</evidence>
<name>A0AAU9JQV4_9CILI</name>
<comment type="caution">
    <text evidence="4">The sequence shown here is derived from an EMBL/GenBank/DDBJ whole genome shotgun (WGS) entry which is preliminary data.</text>
</comment>
<protein>
    <submittedName>
        <fullName evidence="4">Uncharacterized protein</fullName>
    </submittedName>
</protein>
<reference evidence="4" key="1">
    <citation type="submission" date="2021-09" db="EMBL/GenBank/DDBJ databases">
        <authorList>
            <consortium name="AG Swart"/>
            <person name="Singh M."/>
            <person name="Singh A."/>
            <person name="Seah K."/>
            <person name="Emmerich C."/>
        </authorList>
    </citation>
    <scope>NUCLEOTIDE SEQUENCE</scope>
    <source>
        <strain evidence="4">ATCC30299</strain>
    </source>
</reference>
<dbReference type="GO" id="GO:0019888">
    <property type="term" value="F:protein phosphatase regulator activity"/>
    <property type="evidence" value="ECO:0007669"/>
    <property type="project" value="TreeGrafter"/>
</dbReference>
<keyword evidence="5" id="KW-1185">Reference proteome</keyword>
<evidence type="ECO:0000256" key="2">
    <source>
        <dbReference type="ARBA" id="ARBA00023306"/>
    </source>
</evidence>
<accession>A0AAU9JQV4</accession>
<comment type="similarity">
    <text evidence="1">Belongs to the SAPS family.</text>
</comment>
<dbReference type="PANTHER" id="PTHR12634">
    <property type="entry name" value="SIT4 YEAST -ASSOCIATING PROTEIN-RELATED"/>
    <property type="match status" value="1"/>
</dbReference>
<sequence>MNLGMLGRARFRQSSPAFDKIFDKEGLTLEAVMDYGDDAAAELRLSNKKFLDFLDNAKLEVLINYLIAEPPEYLDSKLRFKYPFVACEFLACSSQEINNRIIKGNALLEKLYSYLNSQECLNITSLGYLSKVMQSLLSTSAYEVLRFLHDENRIDLIIRHFYSKSLADLIGRLLLCEEYGNPEFQDALFDLIEKVVYCISSENTIETVYNASSLLIEIVSKKAQIKNWGYIFGYLLGDECIEHIFKQVFEGNPIVKKEASRLLCCLFNNVDMPDPDNSDDDNKIIDEEDQKIISEMVKYMEQIENILKNDEGTIRTSFNEEIPILGEGKIRMIEILASAIKIPSQRFNTLLADSQILKISTDLMFQNYWNSFLHNAYYKLISSIFETKSDALKLSLLSQAELPQRLYELMQSQIIPNQKIDIRKGHLGYATKIGNLIIENSSYPTIDNLLGESNEWKMFVSSFLIPQNRLDCIELGGKPAGTRSRLGSEQDYDLPESTIQQQEEEKKEEERKENSEEICEPEVENKVEEIQKIGEDEYSEYNYWKPPVNISELEEF</sequence>
<evidence type="ECO:0000313" key="4">
    <source>
        <dbReference type="EMBL" id="CAG9328105.1"/>
    </source>
</evidence>
<dbReference type="AlphaFoldDB" id="A0AAU9JQV4"/>
<dbReference type="EMBL" id="CAJZBQ010000045">
    <property type="protein sequence ID" value="CAG9328105.1"/>
    <property type="molecule type" value="Genomic_DNA"/>
</dbReference>
<proteinExistence type="inferred from homology"/>
<dbReference type="SUPFAM" id="SSF48371">
    <property type="entry name" value="ARM repeat"/>
    <property type="match status" value="1"/>
</dbReference>
<dbReference type="GO" id="GO:0019903">
    <property type="term" value="F:protein phosphatase binding"/>
    <property type="evidence" value="ECO:0007669"/>
    <property type="project" value="InterPro"/>
</dbReference>
<feature type="region of interest" description="Disordered" evidence="3">
    <location>
        <begin position="482"/>
        <end position="521"/>
    </location>
</feature>
<evidence type="ECO:0000313" key="5">
    <source>
        <dbReference type="Proteomes" id="UP001162131"/>
    </source>
</evidence>
<dbReference type="Pfam" id="PF04499">
    <property type="entry name" value="SAPS"/>
    <property type="match status" value="2"/>
</dbReference>
<dbReference type="PANTHER" id="PTHR12634:SF8">
    <property type="entry name" value="FIERY MOUNTAIN, ISOFORM D"/>
    <property type="match status" value="1"/>
</dbReference>
<dbReference type="InterPro" id="IPR016024">
    <property type="entry name" value="ARM-type_fold"/>
</dbReference>
<evidence type="ECO:0000256" key="3">
    <source>
        <dbReference type="SAM" id="MobiDB-lite"/>
    </source>
</evidence>
<feature type="compositionally biased region" description="Basic and acidic residues" evidence="3">
    <location>
        <begin position="503"/>
        <end position="515"/>
    </location>
</feature>
<keyword evidence="2" id="KW-0131">Cell cycle</keyword>
<organism evidence="4 5">
    <name type="scientific">Blepharisma stoltei</name>
    <dbReference type="NCBI Taxonomy" id="1481888"/>
    <lineage>
        <taxon>Eukaryota</taxon>
        <taxon>Sar</taxon>
        <taxon>Alveolata</taxon>
        <taxon>Ciliophora</taxon>
        <taxon>Postciliodesmatophora</taxon>
        <taxon>Heterotrichea</taxon>
        <taxon>Heterotrichida</taxon>
        <taxon>Blepharismidae</taxon>
        <taxon>Blepharisma</taxon>
    </lineage>
</organism>